<evidence type="ECO:0000256" key="8">
    <source>
        <dbReference type="ARBA" id="ARBA00023136"/>
    </source>
</evidence>
<dbReference type="GO" id="GO:0042910">
    <property type="term" value="F:xenobiotic transmembrane transporter activity"/>
    <property type="evidence" value="ECO:0007669"/>
    <property type="project" value="InterPro"/>
</dbReference>
<reference evidence="11 12" key="1">
    <citation type="submission" date="2019-07" db="EMBL/GenBank/DDBJ databases">
        <title>Novel species of Flavobacterium.</title>
        <authorList>
            <person name="Liu Q."/>
            <person name="Xin Y.-H."/>
        </authorList>
    </citation>
    <scope>NUCLEOTIDE SEQUENCE [LARGE SCALE GENOMIC DNA]</scope>
    <source>
        <strain evidence="11 12">LB1R34</strain>
    </source>
</reference>
<feature type="transmembrane region" description="Helical" evidence="10">
    <location>
        <begin position="190"/>
        <end position="213"/>
    </location>
</feature>
<sequence>MAMQQYIKEFSYNIRLAYPVILGMLGHTLIGIVDNFMVGNLGSTELAAVSLGNSFIFIALSIGIGFSTAITPLVAEADAEKDDKKIRTTFHHGLLLCTILGVGLFILTVLSKQIMYFMHQPKAVADLAAPYIDWVAFSLIPVIIYQGYKQFADGLSQTKYSMYAIFMANVVHIFFNYVLIYGFWIFSKMGILGAALGTVISRIMMVVFMDLLLRKNAAFQRYFQNFSFKEIRKSVLRKIINLGLPSAMQMLFEVTLFTAAIWLSGSLGKNNQAANQIALTLASSTFMVAMGLSVTAMIRVSHSKGMGDFKNLIVVARSIFLLAIILETFFGVVFVVFHNYLPHLFLNMTDASQSIDNQEIILITAQLLLVAAVFQISDGIQVVVLGALRGLQDVKIPMYITFVAYWVVGFPISFYLGTYTHLAAVGVWIGLLAGLSTAAVFLYIRFVILTRKLVVACNGN</sequence>
<dbReference type="Pfam" id="PF01554">
    <property type="entry name" value="MatE"/>
    <property type="match status" value="2"/>
</dbReference>
<dbReference type="GO" id="GO:0006811">
    <property type="term" value="P:monoatomic ion transport"/>
    <property type="evidence" value="ECO:0007669"/>
    <property type="project" value="UniProtKB-KW"/>
</dbReference>
<evidence type="ECO:0000256" key="7">
    <source>
        <dbReference type="ARBA" id="ARBA00023065"/>
    </source>
</evidence>
<feature type="transmembrane region" description="Helical" evidence="10">
    <location>
        <begin position="396"/>
        <end position="416"/>
    </location>
</feature>
<evidence type="ECO:0000256" key="5">
    <source>
        <dbReference type="ARBA" id="ARBA00022692"/>
    </source>
</evidence>
<dbReference type="OrthoDB" id="9780160at2"/>
<dbReference type="EMBL" id="VJZT01000003">
    <property type="protein sequence ID" value="TRX41395.1"/>
    <property type="molecule type" value="Genomic_DNA"/>
</dbReference>
<feature type="transmembrane region" description="Helical" evidence="10">
    <location>
        <begin position="94"/>
        <end position="111"/>
    </location>
</feature>
<keyword evidence="12" id="KW-1185">Reference proteome</keyword>
<dbReference type="CDD" id="cd13131">
    <property type="entry name" value="MATE_NorM_like"/>
    <property type="match status" value="1"/>
</dbReference>
<keyword evidence="5 10" id="KW-0812">Transmembrane</keyword>
<keyword evidence="2" id="KW-0813">Transport</keyword>
<feature type="transmembrane region" description="Helical" evidence="10">
    <location>
        <begin position="422"/>
        <end position="444"/>
    </location>
</feature>
<dbReference type="PANTHER" id="PTHR43298">
    <property type="entry name" value="MULTIDRUG RESISTANCE PROTEIN NORM-RELATED"/>
    <property type="match status" value="1"/>
</dbReference>
<keyword evidence="3" id="KW-0050">Antiport</keyword>
<dbReference type="AlphaFoldDB" id="A0A553E8T9"/>
<feature type="transmembrane region" description="Helical" evidence="10">
    <location>
        <begin position="239"/>
        <end position="265"/>
    </location>
</feature>
<dbReference type="Proteomes" id="UP000316371">
    <property type="component" value="Unassembled WGS sequence"/>
</dbReference>
<feature type="transmembrane region" description="Helical" evidence="10">
    <location>
        <begin position="53"/>
        <end position="74"/>
    </location>
</feature>
<feature type="transmembrane region" description="Helical" evidence="10">
    <location>
        <begin position="12"/>
        <end position="33"/>
    </location>
</feature>
<keyword evidence="4" id="KW-1003">Cell membrane</keyword>
<dbReference type="InterPro" id="IPR002528">
    <property type="entry name" value="MATE_fam"/>
</dbReference>
<evidence type="ECO:0000256" key="6">
    <source>
        <dbReference type="ARBA" id="ARBA00022989"/>
    </source>
</evidence>
<protein>
    <recommendedName>
        <fullName evidence="9">Multidrug-efflux transporter</fullName>
    </recommendedName>
</protein>
<evidence type="ECO:0000313" key="11">
    <source>
        <dbReference type="EMBL" id="TRX41395.1"/>
    </source>
</evidence>
<evidence type="ECO:0000256" key="1">
    <source>
        <dbReference type="ARBA" id="ARBA00004651"/>
    </source>
</evidence>
<keyword evidence="8 10" id="KW-0472">Membrane</keyword>
<organism evidence="11 12">
    <name type="scientific">Flavobacterium restrictum</name>
    <dbReference type="NCBI Taxonomy" id="2594428"/>
    <lineage>
        <taxon>Bacteria</taxon>
        <taxon>Pseudomonadati</taxon>
        <taxon>Bacteroidota</taxon>
        <taxon>Flavobacteriia</taxon>
        <taxon>Flavobacteriales</taxon>
        <taxon>Flavobacteriaceae</taxon>
        <taxon>Flavobacterium</taxon>
    </lineage>
</organism>
<dbReference type="GO" id="GO:0015297">
    <property type="term" value="F:antiporter activity"/>
    <property type="evidence" value="ECO:0007669"/>
    <property type="project" value="UniProtKB-KW"/>
</dbReference>
<proteinExistence type="predicted"/>
<dbReference type="PIRSF" id="PIRSF006603">
    <property type="entry name" value="DinF"/>
    <property type="match status" value="1"/>
</dbReference>
<evidence type="ECO:0000256" key="10">
    <source>
        <dbReference type="SAM" id="Phobius"/>
    </source>
</evidence>
<feature type="transmembrane region" description="Helical" evidence="10">
    <location>
        <begin position="319"/>
        <end position="340"/>
    </location>
</feature>
<dbReference type="GO" id="GO:0005886">
    <property type="term" value="C:plasma membrane"/>
    <property type="evidence" value="ECO:0007669"/>
    <property type="project" value="UniProtKB-SubCell"/>
</dbReference>
<dbReference type="InterPro" id="IPR048279">
    <property type="entry name" value="MdtK-like"/>
</dbReference>
<feature type="transmembrane region" description="Helical" evidence="10">
    <location>
        <begin position="277"/>
        <end position="298"/>
    </location>
</feature>
<feature type="transmembrane region" description="Helical" evidence="10">
    <location>
        <begin position="160"/>
        <end position="184"/>
    </location>
</feature>
<dbReference type="PANTHER" id="PTHR43298:SF2">
    <property type="entry name" value="FMN_FAD EXPORTER YEEO-RELATED"/>
    <property type="match status" value="1"/>
</dbReference>
<gene>
    <name evidence="11" type="ORF">FNW21_04665</name>
</gene>
<evidence type="ECO:0000256" key="9">
    <source>
        <dbReference type="ARBA" id="ARBA00031636"/>
    </source>
</evidence>
<feature type="transmembrane region" description="Helical" evidence="10">
    <location>
        <begin position="131"/>
        <end position="148"/>
    </location>
</feature>
<accession>A0A553E8T9</accession>
<comment type="caution">
    <text evidence="11">The sequence shown here is derived from an EMBL/GenBank/DDBJ whole genome shotgun (WGS) entry which is preliminary data.</text>
</comment>
<comment type="subcellular location">
    <subcellularLocation>
        <location evidence="1">Cell membrane</location>
        <topology evidence="1">Multi-pass membrane protein</topology>
    </subcellularLocation>
</comment>
<keyword evidence="6 10" id="KW-1133">Transmembrane helix</keyword>
<name>A0A553E8T9_9FLAO</name>
<dbReference type="NCBIfam" id="TIGR00797">
    <property type="entry name" value="matE"/>
    <property type="match status" value="1"/>
</dbReference>
<evidence type="ECO:0000313" key="12">
    <source>
        <dbReference type="Proteomes" id="UP000316371"/>
    </source>
</evidence>
<dbReference type="InterPro" id="IPR050222">
    <property type="entry name" value="MATE_MdtK"/>
</dbReference>
<evidence type="ECO:0000256" key="2">
    <source>
        <dbReference type="ARBA" id="ARBA00022448"/>
    </source>
</evidence>
<feature type="transmembrane region" description="Helical" evidence="10">
    <location>
        <begin position="360"/>
        <end position="384"/>
    </location>
</feature>
<evidence type="ECO:0000256" key="3">
    <source>
        <dbReference type="ARBA" id="ARBA00022449"/>
    </source>
</evidence>
<evidence type="ECO:0000256" key="4">
    <source>
        <dbReference type="ARBA" id="ARBA00022475"/>
    </source>
</evidence>
<keyword evidence="7" id="KW-0406">Ion transport</keyword>